<dbReference type="HAMAP" id="MF_00376">
    <property type="entry name" value="Dephospho_CoA_kinase"/>
    <property type="match status" value="1"/>
</dbReference>
<dbReference type="RefSeq" id="WP_008842987.1">
    <property type="nucleotide sequence ID" value="NZ_BAEN01000015.1"/>
</dbReference>
<dbReference type="GO" id="GO:0015937">
    <property type="term" value="P:coenzyme A biosynthetic process"/>
    <property type="evidence" value="ECO:0007669"/>
    <property type="project" value="UniProtKB-UniRule"/>
</dbReference>
<keyword evidence="5" id="KW-0963">Cytoplasm</keyword>
<dbReference type="GO" id="GO:0004140">
    <property type="term" value="F:dephospho-CoA kinase activity"/>
    <property type="evidence" value="ECO:0007669"/>
    <property type="project" value="UniProtKB-UniRule"/>
</dbReference>
<gene>
    <name evidence="5 7" type="primary">coaE</name>
    <name evidence="7" type="ORF">GLIP_0521</name>
</gene>
<reference evidence="7 8" key="1">
    <citation type="journal article" date="2017" name="Antonie Van Leeuwenhoek">
        <title>Rhizobium rhizosphaerae sp. nov., a novel species isolated from rice rhizosphere.</title>
        <authorList>
            <person name="Zhao J.J."/>
            <person name="Zhang J."/>
            <person name="Zhang R.J."/>
            <person name="Zhang C.W."/>
            <person name="Yin H.Q."/>
            <person name="Zhang X.X."/>
        </authorList>
    </citation>
    <scope>NUCLEOTIDE SEQUENCE [LARGE SCALE GENOMIC DNA]</scope>
    <source>
        <strain evidence="7 8">E3</strain>
    </source>
</reference>
<keyword evidence="2 5" id="KW-0547">Nucleotide-binding</keyword>
<dbReference type="InterPro" id="IPR001977">
    <property type="entry name" value="Depp_CoAkinase"/>
</dbReference>
<dbReference type="OrthoDB" id="9812943at2"/>
<keyword evidence="8" id="KW-1185">Reference proteome</keyword>
<evidence type="ECO:0000313" key="7">
    <source>
        <dbReference type="EMBL" id="GAC13167.1"/>
    </source>
</evidence>
<dbReference type="UniPathway" id="UPA00241">
    <property type="reaction ID" value="UER00356"/>
</dbReference>
<keyword evidence="4 5" id="KW-0173">Coenzyme A biosynthesis</keyword>
<dbReference type="Pfam" id="PF01121">
    <property type="entry name" value="CoaE"/>
    <property type="match status" value="1"/>
</dbReference>
<comment type="similarity">
    <text evidence="1 5">Belongs to the CoaE family.</text>
</comment>
<dbReference type="GO" id="GO:0005524">
    <property type="term" value="F:ATP binding"/>
    <property type="evidence" value="ECO:0007669"/>
    <property type="project" value="UniProtKB-UniRule"/>
</dbReference>
<protein>
    <recommendedName>
        <fullName evidence="5 6">Dephospho-CoA kinase</fullName>
        <ecNumber evidence="5 6">2.7.1.24</ecNumber>
    </recommendedName>
    <alternativeName>
        <fullName evidence="5">Dephosphocoenzyme A kinase</fullName>
    </alternativeName>
</protein>
<dbReference type="EC" id="2.7.1.24" evidence="5 6"/>
<evidence type="ECO:0000256" key="6">
    <source>
        <dbReference type="NCBIfam" id="TIGR00152"/>
    </source>
</evidence>
<name>K6Y4H9_9ALTE</name>
<dbReference type="STRING" id="1127673.GLIP_0521"/>
<evidence type="ECO:0000256" key="3">
    <source>
        <dbReference type="ARBA" id="ARBA00022840"/>
    </source>
</evidence>
<feature type="binding site" evidence="5">
    <location>
        <begin position="13"/>
        <end position="18"/>
    </location>
    <ligand>
        <name>ATP</name>
        <dbReference type="ChEBI" id="CHEBI:30616"/>
    </ligand>
</feature>
<comment type="pathway">
    <text evidence="5">Cofactor biosynthesis; coenzyme A biosynthesis; CoA from (R)-pantothenate: step 5/5.</text>
</comment>
<evidence type="ECO:0000313" key="8">
    <source>
        <dbReference type="Proteomes" id="UP000006334"/>
    </source>
</evidence>
<keyword evidence="5 7" id="KW-0418">Kinase</keyword>
<organism evidence="7 8">
    <name type="scientific">Aliiglaciecola lipolytica E3</name>
    <dbReference type="NCBI Taxonomy" id="1127673"/>
    <lineage>
        <taxon>Bacteria</taxon>
        <taxon>Pseudomonadati</taxon>
        <taxon>Pseudomonadota</taxon>
        <taxon>Gammaproteobacteria</taxon>
        <taxon>Alteromonadales</taxon>
        <taxon>Alteromonadaceae</taxon>
        <taxon>Aliiglaciecola</taxon>
    </lineage>
</organism>
<evidence type="ECO:0000256" key="5">
    <source>
        <dbReference type="HAMAP-Rule" id="MF_00376"/>
    </source>
</evidence>
<proteinExistence type="inferred from homology"/>
<comment type="subcellular location">
    <subcellularLocation>
        <location evidence="5">Cytoplasm</location>
    </subcellularLocation>
</comment>
<dbReference type="PANTHER" id="PTHR10695">
    <property type="entry name" value="DEPHOSPHO-COA KINASE-RELATED"/>
    <property type="match status" value="1"/>
</dbReference>
<sequence>MSQFVIGLTGGIGSGKTAVSNMFAELGIDIIDADIVARQVVEPDSPALHLIEQKFGSESLLADGNLNRQHLRQIVFTDPAKKTWLDNLLHPLIRERMIHQLQQATSAYCILAVPLLIENNMMAMVNRVLVVDVSEDIQLQRAANRDQQSIKQIQSIMANQSNRENRINHADDIINNDGSFESLKTQVEKLHQRYLTLSKQPTILG</sequence>
<dbReference type="Gene3D" id="3.40.50.300">
    <property type="entry name" value="P-loop containing nucleotide triphosphate hydrolases"/>
    <property type="match status" value="1"/>
</dbReference>
<dbReference type="SUPFAM" id="SSF52540">
    <property type="entry name" value="P-loop containing nucleoside triphosphate hydrolases"/>
    <property type="match status" value="1"/>
</dbReference>
<dbReference type="EMBL" id="BAEN01000015">
    <property type="protein sequence ID" value="GAC13167.1"/>
    <property type="molecule type" value="Genomic_DNA"/>
</dbReference>
<dbReference type="Proteomes" id="UP000006334">
    <property type="component" value="Unassembled WGS sequence"/>
</dbReference>
<dbReference type="AlphaFoldDB" id="K6Y4H9"/>
<evidence type="ECO:0000256" key="1">
    <source>
        <dbReference type="ARBA" id="ARBA00009018"/>
    </source>
</evidence>
<dbReference type="InterPro" id="IPR027417">
    <property type="entry name" value="P-loop_NTPase"/>
</dbReference>
<dbReference type="PANTHER" id="PTHR10695:SF46">
    <property type="entry name" value="BIFUNCTIONAL COENZYME A SYNTHASE-RELATED"/>
    <property type="match status" value="1"/>
</dbReference>
<dbReference type="CDD" id="cd02022">
    <property type="entry name" value="DPCK"/>
    <property type="match status" value="1"/>
</dbReference>
<keyword evidence="5 7" id="KW-0808">Transferase</keyword>
<dbReference type="eggNOG" id="COG0237">
    <property type="taxonomic scope" value="Bacteria"/>
</dbReference>
<comment type="caution">
    <text evidence="7">The sequence shown here is derived from an EMBL/GenBank/DDBJ whole genome shotgun (WGS) entry which is preliminary data.</text>
</comment>
<dbReference type="NCBIfam" id="TIGR00152">
    <property type="entry name" value="dephospho-CoA kinase"/>
    <property type="match status" value="1"/>
</dbReference>
<evidence type="ECO:0000256" key="2">
    <source>
        <dbReference type="ARBA" id="ARBA00022741"/>
    </source>
</evidence>
<accession>K6Y4H9</accession>
<dbReference type="GO" id="GO:0005737">
    <property type="term" value="C:cytoplasm"/>
    <property type="evidence" value="ECO:0007669"/>
    <property type="project" value="UniProtKB-SubCell"/>
</dbReference>
<dbReference type="PROSITE" id="PS51219">
    <property type="entry name" value="DPCK"/>
    <property type="match status" value="1"/>
</dbReference>
<evidence type="ECO:0000256" key="4">
    <source>
        <dbReference type="ARBA" id="ARBA00022993"/>
    </source>
</evidence>
<comment type="catalytic activity">
    <reaction evidence="5">
        <text>3'-dephospho-CoA + ATP = ADP + CoA + H(+)</text>
        <dbReference type="Rhea" id="RHEA:18245"/>
        <dbReference type="ChEBI" id="CHEBI:15378"/>
        <dbReference type="ChEBI" id="CHEBI:30616"/>
        <dbReference type="ChEBI" id="CHEBI:57287"/>
        <dbReference type="ChEBI" id="CHEBI:57328"/>
        <dbReference type="ChEBI" id="CHEBI:456216"/>
        <dbReference type="EC" id="2.7.1.24"/>
    </reaction>
</comment>
<keyword evidence="3 5" id="KW-0067">ATP-binding</keyword>
<comment type="function">
    <text evidence="5">Catalyzes the phosphorylation of the 3'-hydroxyl group of dephosphocoenzyme A to form coenzyme A.</text>
</comment>